<comment type="caution">
    <text evidence="2">The sequence shown here is derived from an EMBL/GenBank/DDBJ whole genome shotgun (WGS) entry which is preliminary data.</text>
</comment>
<evidence type="ECO:0000256" key="1">
    <source>
        <dbReference type="SAM" id="MobiDB-lite"/>
    </source>
</evidence>
<protein>
    <submittedName>
        <fullName evidence="2">Uncharacterized protein</fullName>
    </submittedName>
</protein>
<proteinExistence type="predicted"/>
<keyword evidence="3" id="KW-1185">Reference proteome</keyword>
<accession>A0ABV0XHR2</accession>
<organism evidence="2 3">
    <name type="scientific">Ameca splendens</name>
    <dbReference type="NCBI Taxonomy" id="208324"/>
    <lineage>
        <taxon>Eukaryota</taxon>
        <taxon>Metazoa</taxon>
        <taxon>Chordata</taxon>
        <taxon>Craniata</taxon>
        <taxon>Vertebrata</taxon>
        <taxon>Euteleostomi</taxon>
        <taxon>Actinopterygii</taxon>
        <taxon>Neopterygii</taxon>
        <taxon>Teleostei</taxon>
        <taxon>Neoteleostei</taxon>
        <taxon>Acanthomorphata</taxon>
        <taxon>Ovalentaria</taxon>
        <taxon>Atherinomorphae</taxon>
        <taxon>Cyprinodontiformes</taxon>
        <taxon>Goodeidae</taxon>
        <taxon>Ameca</taxon>
    </lineage>
</organism>
<feature type="compositionally biased region" description="Basic and acidic residues" evidence="1">
    <location>
        <begin position="9"/>
        <end position="20"/>
    </location>
</feature>
<evidence type="ECO:0000313" key="2">
    <source>
        <dbReference type="EMBL" id="MEQ2281008.1"/>
    </source>
</evidence>
<feature type="region of interest" description="Disordered" evidence="1">
    <location>
        <begin position="1"/>
        <end position="38"/>
    </location>
</feature>
<gene>
    <name evidence="2" type="ORF">AMECASPLE_026000</name>
</gene>
<reference evidence="2 3" key="1">
    <citation type="submission" date="2021-06" db="EMBL/GenBank/DDBJ databases">
        <authorList>
            <person name="Palmer J.M."/>
        </authorList>
    </citation>
    <scope>NUCLEOTIDE SEQUENCE [LARGE SCALE GENOMIC DNA]</scope>
    <source>
        <strain evidence="2 3">AS_MEX2019</strain>
        <tissue evidence="2">Muscle</tissue>
    </source>
</reference>
<sequence>GRGRKRPNKHDAKPKVETTKQKLTQNHKLSPKMSYSDRKPISDKKCEMLFLCTGVNRDIILLRAWLSVSTLIHPKDVL</sequence>
<dbReference type="EMBL" id="JAHRIP010002613">
    <property type="protein sequence ID" value="MEQ2281008.1"/>
    <property type="molecule type" value="Genomic_DNA"/>
</dbReference>
<evidence type="ECO:0000313" key="3">
    <source>
        <dbReference type="Proteomes" id="UP001469553"/>
    </source>
</evidence>
<dbReference type="Proteomes" id="UP001469553">
    <property type="component" value="Unassembled WGS sequence"/>
</dbReference>
<name>A0ABV0XHR2_9TELE</name>
<feature type="non-terminal residue" evidence="2">
    <location>
        <position position="1"/>
    </location>
</feature>